<dbReference type="RefSeq" id="XP_005788488.1">
    <property type="nucleotide sequence ID" value="XM_005788431.1"/>
</dbReference>
<proteinExistence type="predicted"/>
<dbReference type="PaxDb" id="2903-EOD36058"/>
<dbReference type="EnsemblProtists" id="EOD36059">
    <property type="protein sequence ID" value="EOD36059"/>
    <property type="gene ID" value="EMIHUDRAFT_226919"/>
</dbReference>
<feature type="region of interest" description="Disordered" evidence="1">
    <location>
        <begin position="1"/>
        <end position="126"/>
    </location>
</feature>
<organism evidence="2 3">
    <name type="scientific">Emiliania huxleyi (strain CCMP1516)</name>
    <dbReference type="NCBI Taxonomy" id="280463"/>
    <lineage>
        <taxon>Eukaryota</taxon>
        <taxon>Haptista</taxon>
        <taxon>Haptophyta</taxon>
        <taxon>Prymnesiophyceae</taxon>
        <taxon>Isochrysidales</taxon>
        <taxon>Noelaerhabdaceae</taxon>
        <taxon>Emiliania</taxon>
    </lineage>
</organism>
<accession>A0A0D3KJX3</accession>
<name>A0A0D3KJX3_EMIH1</name>
<feature type="compositionally biased region" description="Low complexity" evidence="1">
    <location>
        <begin position="107"/>
        <end position="119"/>
    </location>
</feature>
<feature type="compositionally biased region" description="Basic and acidic residues" evidence="1">
    <location>
        <begin position="39"/>
        <end position="89"/>
    </location>
</feature>
<sequence length="126" mass="13485">MSSSAEEARDTAGNLSPATKPQDRVRLNIHVLGTDDSGSDDHLSSERRGTPHETPEGLDRGDTTRSDHPDHLYTTLERTEPKDDTDALDKPSSPGSAEVRATPAGMPSARLPASPPSAEAFERLDV</sequence>
<dbReference type="KEGG" id="ehx:EMIHUDRAFT_226920"/>
<evidence type="ECO:0000313" key="3">
    <source>
        <dbReference type="Proteomes" id="UP000013827"/>
    </source>
</evidence>
<dbReference type="RefSeq" id="XP_005788489.1">
    <property type="nucleotide sequence ID" value="XM_005788432.1"/>
</dbReference>
<dbReference type="GeneID" id="17281330"/>
<evidence type="ECO:0000313" key="2">
    <source>
        <dbReference type="EnsemblProtists" id="EOD36058"/>
    </source>
</evidence>
<dbReference type="GeneID" id="17281329"/>
<dbReference type="EnsemblProtists" id="EOD36058">
    <property type="protein sequence ID" value="EOD36058"/>
    <property type="gene ID" value="EMIHUDRAFT_226918"/>
</dbReference>
<protein>
    <submittedName>
        <fullName evidence="2">Uncharacterized protein</fullName>
    </submittedName>
</protein>
<dbReference type="HOGENOM" id="CLU_1985788_0_0_1"/>
<feature type="compositionally biased region" description="Basic and acidic residues" evidence="1">
    <location>
        <begin position="1"/>
        <end position="10"/>
    </location>
</feature>
<evidence type="ECO:0000256" key="1">
    <source>
        <dbReference type="SAM" id="MobiDB-lite"/>
    </source>
</evidence>
<dbReference type="Proteomes" id="UP000013827">
    <property type="component" value="Unassembled WGS sequence"/>
</dbReference>
<dbReference type="GeneID" id="17281331"/>
<dbReference type="KEGG" id="ehx:EMIHUDRAFT_226918"/>
<reference evidence="3" key="1">
    <citation type="journal article" date="2013" name="Nature">
        <title>Pan genome of the phytoplankton Emiliania underpins its global distribution.</title>
        <authorList>
            <person name="Read B.A."/>
            <person name="Kegel J."/>
            <person name="Klute M.J."/>
            <person name="Kuo A."/>
            <person name="Lefebvre S.C."/>
            <person name="Maumus F."/>
            <person name="Mayer C."/>
            <person name="Miller J."/>
            <person name="Monier A."/>
            <person name="Salamov A."/>
            <person name="Young J."/>
            <person name="Aguilar M."/>
            <person name="Claverie J.M."/>
            <person name="Frickenhaus S."/>
            <person name="Gonzalez K."/>
            <person name="Herman E.K."/>
            <person name="Lin Y.C."/>
            <person name="Napier J."/>
            <person name="Ogata H."/>
            <person name="Sarno A.F."/>
            <person name="Shmutz J."/>
            <person name="Schroeder D."/>
            <person name="de Vargas C."/>
            <person name="Verret F."/>
            <person name="von Dassow P."/>
            <person name="Valentin K."/>
            <person name="Van de Peer Y."/>
            <person name="Wheeler G."/>
            <person name="Dacks J.B."/>
            <person name="Delwiche C.F."/>
            <person name="Dyhrman S.T."/>
            <person name="Glockner G."/>
            <person name="John U."/>
            <person name="Richards T."/>
            <person name="Worden A.Z."/>
            <person name="Zhang X."/>
            <person name="Grigoriev I.V."/>
            <person name="Allen A.E."/>
            <person name="Bidle K."/>
            <person name="Borodovsky M."/>
            <person name="Bowler C."/>
            <person name="Brownlee C."/>
            <person name="Cock J.M."/>
            <person name="Elias M."/>
            <person name="Gladyshev V.N."/>
            <person name="Groth M."/>
            <person name="Guda C."/>
            <person name="Hadaegh A."/>
            <person name="Iglesias-Rodriguez M.D."/>
            <person name="Jenkins J."/>
            <person name="Jones B.M."/>
            <person name="Lawson T."/>
            <person name="Leese F."/>
            <person name="Lindquist E."/>
            <person name="Lobanov A."/>
            <person name="Lomsadze A."/>
            <person name="Malik S.B."/>
            <person name="Marsh M.E."/>
            <person name="Mackinder L."/>
            <person name="Mock T."/>
            <person name="Mueller-Roeber B."/>
            <person name="Pagarete A."/>
            <person name="Parker M."/>
            <person name="Probert I."/>
            <person name="Quesneville H."/>
            <person name="Raines C."/>
            <person name="Rensing S.A."/>
            <person name="Riano-Pachon D.M."/>
            <person name="Richier S."/>
            <person name="Rokitta S."/>
            <person name="Shiraiwa Y."/>
            <person name="Soanes D.M."/>
            <person name="van der Giezen M."/>
            <person name="Wahlund T.M."/>
            <person name="Williams B."/>
            <person name="Wilson W."/>
            <person name="Wolfe G."/>
            <person name="Wurch L.L."/>
        </authorList>
    </citation>
    <scope>NUCLEOTIDE SEQUENCE</scope>
</reference>
<reference evidence="2" key="2">
    <citation type="submission" date="2024-10" db="UniProtKB">
        <authorList>
            <consortium name="EnsemblProtists"/>
        </authorList>
    </citation>
    <scope>IDENTIFICATION</scope>
</reference>
<keyword evidence="3" id="KW-1185">Reference proteome</keyword>
<dbReference type="AlphaFoldDB" id="A0A0D3KJX3"/>
<dbReference type="KEGG" id="ehx:EMIHUDRAFT_226919"/>
<dbReference type="RefSeq" id="XP_005788487.1">
    <property type="nucleotide sequence ID" value="XM_005788430.1"/>
</dbReference>
<dbReference type="EnsemblProtists" id="EOD36060">
    <property type="protein sequence ID" value="EOD36060"/>
    <property type="gene ID" value="EMIHUDRAFT_226920"/>
</dbReference>